<dbReference type="Gene3D" id="1.10.3730.20">
    <property type="match status" value="1"/>
</dbReference>
<dbReference type="STRING" id="1608996.TU84_02730"/>
<dbReference type="GO" id="GO:0005886">
    <property type="term" value="C:plasma membrane"/>
    <property type="evidence" value="ECO:0007669"/>
    <property type="project" value="UniProtKB-SubCell"/>
</dbReference>
<evidence type="ECO:0000313" key="9">
    <source>
        <dbReference type="EMBL" id="MQU30408.1"/>
    </source>
</evidence>
<accession>A0A0J6JIW2</accession>
<gene>
    <name evidence="8" type="ORF">GHO27_06290</name>
    <name evidence="10" type="ORF">GHO28_03965</name>
    <name evidence="9" type="ORF">GHO30_03175</name>
    <name evidence="7" type="ORF">GHO37_13495</name>
</gene>
<keyword evidence="13" id="KW-1185">Reference proteome</keyword>
<dbReference type="EMBL" id="WIWF01000045">
    <property type="protein sequence ID" value="MQT75312.1"/>
    <property type="molecule type" value="Genomic_DNA"/>
</dbReference>
<dbReference type="Proteomes" id="UP000470186">
    <property type="component" value="Unassembled WGS sequence"/>
</dbReference>
<keyword evidence="3 6" id="KW-0812">Transmembrane</keyword>
<dbReference type="Proteomes" id="UP000478064">
    <property type="component" value="Unassembled WGS sequence"/>
</dbReference>
<dbReference type="InterPro" id="IPR000390">
    <property type="entry name" value="Small_drug/metabolite_transptr"/>
</dbReference>
<dbReference type="SUPFAM" id="SSF103481">
    <property type="entry name" value="Multidrug resistance efflux transporter EmrE"/>
    <property type="match status" value="1"/>
</dbReference>
<evidence type="ECO:0000313" key="11">
    <source>
        <dbReference type="Proteomes" id="UP000447574"/>
    </source>
</evidence>
<evidence type="ECO:0000256" key="3">
    <source>
        <dbReference type="ARBA" id="ARBA00022692"/>
    </source>
</evidence>
<keyword evidence="2" id="KW-1003">Cell membrane</keyword>
<keyword evidence="4 6" id="KW-1133">Transmembrane helix</keyword>
<protein>
    <submittedName>
        <fullName evidence="8">EamA family transporter</fullName>
    </submittedName>
</protein>
<evidence type="ECO:0000256" key="4">
    <source>
        <dbReference type="ARBA" id="ARBA00022989"/>
    </source>
</evidence>
<dbReference type="RefSeq" id="WP_048366986.1">
    <property type="nucleotide sequence ID" value="NZ_CAKZJC010000120.1"/>
</dbReference>
<evidence type="ECO:0000256" key="1">
    <source>
        <dbReference type="ARBA" id="ARBA00004651"/>
    </source>
</evidence>
<name>A0A0J6JIW2_9PSED</name>
<evidence type="ECO:0000313" key="14">
    <source>
        <dbReference type="Proteomes" id="UP000478064"/>
    </source>
</evidence>
<evidence type="ECO:0000313" key="12">
    <source>
        <dbReference type="Proteomes" id="UP000466863"/>
    </source>
</evidence>
<dbReference type="GeneID" id="97252724"/>
<evidence type="ECO:0000256" key="2">
    <source>
        <dbReference type="ARBA" id="ARBA00022475"/>
    </source>
</evidence>
<dbReference type="OrthoDB" id="8612348at2"/>
<feature type="transmembrane region" description="Helical" evidence="6">
    <location>
        <begin position="103"/>
        <end position="123"/>
    </location>
</feature>
<comment type="subcellular location">
    <subcellularLocation>
        <location evidence="1">Cell membrane</location>
        <topology evidence="1">Multi-pass membrane protein</topology>
    </subcellularLocation>
</comment>
<proteinExistence type="predicted"/>
<feature type="transmembrane region" description="Helical" evidence="6">
    <location>
        <begin position="77"/>
        <end position="97"/>
    </location>
</feature>
<accession>A0A0J6IG21</accession>
<evidence type="ECO:0000313" key="8">
    <source>
        <dbReference type="EMBL" id="MQU05292.1"/>
    </source>
</evidence>
<reference evidence="11 12" key="1">
    <citation type="submission" date="2019-10" db="EMBL/GenBank/DDBJ databases">
        <title>Evaluation of single-gene subtyping targets for Pseudomonas.</title>
        <authorList>
            <person name="Reichler S.J."/>
            <person name="Orsi R.H."/>
            <person name="Wiedmann M."/>
            <person name="Martin N.H."/>
            <person name="Murphy S.I."/>
        </authorList>
    </citation>
    <scope>NUCLEOTIDE SEQUENCE [LARGE SCALE GENOMIC DNA]</scope>
    <source>
        <strain evidence="8 14">FSL R10-1637</strain>
        <strain evidence="10 12">FSL R10-1876</strain>
        <strain evidence="9 13">FSL R10-2107</strain>
        <strain evidence="7 11">FSL R10-2932</strain>
    </source>
</reference>
<organism evidence="8 14">
    <name type="scientific">Pseudomonas helleri</name>
    <dbReference type="NCBI Taxonomy" id="1608996"/>
    <lineage>
        <taxon>Bacteria</taxon>
        <taxon>Pseudomonadati</taxon>
        <taxon>Pseudomonadota</taxon>
        <taxon>Gammaproteobacteria</taxon>
        <taxon>Pseudomonadales</taxon>
        <taxon>Pseudomonadaceae</taxon>
        <taxon>Pseudomonas</taxon>
    </lineage>
</organism>
<keyword evidence="5 6" id="KW-0472">Membrane</keyword>
<dbReference type="EMBL" id="WIVV01000010">
    <property type="protein sequence ID" value="MQU41668.1"/>
    <property type="molecule type" value="Genomic_DNA"/>
</dbReference>
<dbReference type="PANTHER" id="PTHR30561:SF9">
    <property type="entry name" value="4-AMINO-4-DEOXY-L-ARABINOSE-PHOSPHOUNDECAPRENOL FLIPPASE SUBUNIT ARNF-RELATED"/>
    <property type="match status" value="1"/>
</dbReference>
<dbReference type="PANTHER" id="PTHR30561">
    <property type="entry name" value="SMR FAMILY PROTON-DEPENDENT DRUG EFFLUX TRANSPORTER SUGE"/>
    <property type="match status" value="1"/>
</dbReference>
<evidence type="ECO:0000256" key="6">
    <source>
        <dbReference type="SAM" id="Phobius"/>
    </source>
</evidence>
<evidence type="ECO:0000313" key="10">
    <source>
        <dbReference type="EMBL" id="MQU41668.1"/>
    </source>
</evidence>
<evidence type="ECO:0000256" key="5">
    <source>
        <dbReference type="ARBA" id="ARBA00023136"/>
    </source>
</evidence>
<dbReference type="GO" id="GO:0022857">
    <property type="term" value="F:transmembrane transporter activity"/>
    <property type="evidence" value="ECO:0007669"/>
    <property type="project" value="InterPro"/>
</dbReference>
<dbReference type="AlphaFoldDB" id="A0A0J6JIW2"/>
<dbReference type="EMBL" id="WIVU01000008">
    <property type="protein sequence ID" value="MQU05292.1"/>
    <property type="molecule type" value="Genomic_DNA"/>
</dbReference>
<dbReference type="InterPro" id="IPR037185">
    <property type="entry name" value="EmrE-like"/>
</dbReference>
<evidence type="ECO:0000313" key="7">
    <source>
        <dbReference type="EMBL" id="MQT75312.1"/>
    </source>
</evidence>
<feature type="transmembrane region" description="Helical" evidence="6">
    <location>
        <begin position="43"/>
        <end position="65"/>
    </location>
</feature>
<evidence type="ECO:0000313" key="13">
    <source>
        <dbReference type="Proteomes" id="UP000470186"/>
    </source>
</evidence>
<dbReference type="Proteomes" id="UP000466863">
    <property type="component" value="Unassembled WGS sequence"/>
</dbReference>
<comment type="caution">
    <text evidence="8">The sequence shown here is derived from an EMBL/GenBank/DDBJ whole genome shotgun (WGS) entry which is preliminary data.</text>
</comment>
<dbReference type="Proteomes" id="UP000447574">
    <property type="component" value="Unassembled WGS sequence"/>
</dbReference>
<sequence length="124" mass="13500">MTLIVILLVAFSIVLDVIGQLCFKVGLDRLPELEGGFRLNAFWGQVFNAPLLWAGIGAYVIEFFVWLEALSRAPLSLLFPAAALAYCGVVFAGKVFLGEHVSRRRWMGTLVITLGVMLVCIAGA</sequence>
<dbReference type="EMBL" id="WIVX01000008">
    <property type="protein sequence ID" value="MQU30408.1"/>
    <property type="molecule type" value="Genomic_DNA"/>
</dbReference>